<proteinExistence type="inferred from homology"/>
<evidence type="ECO:0000256" key="9">
    <source>
        <dbReference type="RuleBase" id="RU003719"/>
    </source>
</evidence>
<evidence type="ECO:0000256" key="4">
    <source>
        <dbReference type="ARBA" id="ARBA00052769"/>
    </source>
</evidence>
<dbReference type="SUPFAM" id="SSF52283">
    <property type="entry name" value="Formate/glycerate dehydrogenase catalytic domain-like"/>
    <property type="match status" value="1"/>
</dbReference>
<keyword evidence="1 9" id="KW-0560">Oxidoreductase</keyword>
<dbReference type="GO" id="GO:0051287">
    <property type="term" value="F:NAD binding"/>
    <property type="evidence" value="ECO:0007669"/>
    <property type="project" value="InterPro"/>
</dbReference>
<dbReference type="PANTHER" id="PTHR10996:SF283">
    <property type="entry name" value="GLYOXYLATE_HYDROXYPYRUVATE REDUCTASE B"/>
    <property type="match status" value="1"/>
</dbReference>
<dbReference type="InterPro" id="IPR036291">
    <property type="entry name" value="NAD(P)-bd_dom_sf"/>
</dbReference>
<keyword evidence="13" id="KW-1185">Reference proteome</keyword>
<accession>A0A8J3EJQ4</accession>
<dbReference type="Pfam" id="PF02826">
    <property type="entry name" value="2-Hacid_dh_C"/>
    <property type="match status" value="1"/>
</dbReference>
<dbReference type="EMBL" id="BMFV01000002">
    <property type="protein sequence ID" value="GGH75129.1"/>
    <property type="molecule type" value="Genomic_DNA"/>
</dbReference>
<dbReference type="FunFam" id="3.40.50.720:FF:000026">
    <property type="entry name" value="Glyoxylate/hydroxypyruvate reductase B"/>
    <property type="match status" value="1"/>
</dbReference>
<dbReference type="SUPFAM" id="SSF51735">
    <property type="entry name" value="NAD(P)-binding Rossmann-fold domains"/>
    <property type="match status" value="1"/>
</dbReference>
<evidence type="ECO:0000256" key="7">
    <source>
        <dbReference type="ARBA" id="ARBA00066674"/>
    </source>
</evidence>
<dbReference type="Pfam" id="PF00389">
    <property type="entry name" value="2-Hacid_dh"/>
    <property type="match status" value="1"/>
</dbReference>
<dbReference type="PANTHER" id="PTHR10996">
    <property type="entry name" value="2-HYDROXYACID DEHYDROGENASE-RELATED"/>
    <property type="match status" value="1"/>
</dbReference>
<evidence type="ECO:0000313" key="12">
    <source>
        <dbReference type="EMBL" id="GGH75129.1"/>
    </source>
</evidence>
<evidence type="ECO:0000259" key="10">
    <source>
        <dbReference type="Pfam" id="PF00389"/>
    </source>
</evidence>
<dbReference type="InterPro" id="IPR050223">
    <property type="entry name" value="D-isomer_2-hydroxyacid_DH"/>
</dbReference>
<dbReference type="EC" id="1.1.1.81" evidence="7"/>
<sequence>MAIPKVFITRRLPEKCIKPLQQVAEVKMWSEEYKPVPREVLLQEVQTSHGLLTMLSDRVDETLLAQAPQLKCVANLAVGYDNIDLEACRLHHVIPCNTPDVLTETTADLVFALLMASGRRLIEANDYLKQGKWQEWGPFLMAGADIHHKTIGIVGMGRIGTAVARRAQGFAMNVIYHNRRRNVEAESELGARFCGFESLLETADFVVNLIPYTETTKGLFNQNAFTKMKKTALFINAGRGATVDEDALYQALLEGEIAGAGLDVFSQEPIPKEHPLLTLEQVVALPHIGSASVETRKQMISLCCKNLMRTLAGEKPITPIETSR</sequence>
<protein>
    <recommendedName>
        <fullName evidence="8">Glyoxylate/hydroxypyruvate reductase B</fullName>
        <ecNumber evidence="6">1.1.1.79</ecNumber>
        <ecNumber evidence="7">1.1.1.81</ecNumber>
    </recommendedName>
</protein>
<dbReference type="GO" id="GO:0016618">
    <property type="term" value="F:hydroxypyruvate reductase [NAD(P)H] activity"/>
    <property type="evidence" value="ECO:0007669"/>
    <property type="project" value="UniProtKB-EC"/>
</dbReference>
<dbReference type="Gene3D" id="3.40.50.720">
    <property type="entry name" value="NAD(P)-binding Rossmann-like Domain"/>
    <property type="match status" value="2"/>
</dbReference>
<dbReference type="RefSeq" id="WP_188495567.1">
    <property type="nucleotide sequence ID" value="NZ_BMFV01000002.1"/>
</dbReference>
<feature type="domain" description="D-isomer specific 2-hydroxyacid dehydrogenase NAD-binding" evidence="11">
    <location>
        <begin position="111"/>
        <end position="289"/>
    </location>
</feature>
<name>A0A8J3EJQ4_9BACL</name>
<dbReference type="InterPro" id="IPR029752">
    <property type="entry name" value="D-isomer_DH_CS1"/>
</dbReference>
<reference evidence="12" key="1">
    <citation type="journal article" date="2014" name="Int. J. Syst. Evol. Microbiol.">
        <title>Complete genome sequence of Corynebacterium casei LMG S-19264T (=DSM 44701T), isolated from a smear-ripened cheese.</title>
        <authorList>
            <consortium name="US DOE Joint Genome Institute (JGI-PGF)"/>
            <person name="Walter F."/>
            <person name="Albersmeier A."/>
            <person name="Kalinowski J."/>
            <person name="Ruckert C."/>
        </authorList>
    </citation>
    <scope>NUCLEOTIDE SEQUENCE</scope>
    <source>
        <strain evidence="12">CGMCC 1.12777</strain>
    </source>
</reference>
<dbReference type="AlphaFoldDB" id="A0A8J3EJQ4"/>
<dbReference type="GO" id="GO:0030267">
    <property type="term" value="F:glyoxylate reductase (NADPH) activity"/>
    <property type="evidence" value="ECO:0007669"/>
    <property type="project" value="UniProtKB-EC"/>
</dbReference>
<dbReference type="GO" id="GO:0005829">
    <property type="term" value="C:cytosol"/>
    <property type="evidence" value="ECO:0007669"/>
    <property type="project" value="TreeGrafter"/>
</dbReference>
<evidence type="ECO:0000256" key="1">
    <source>
        <dbReference type="ARBA" id="ARBA00023002"/>
    </source>
</evidence>
<dbReference type="PROSITE" id="PS00065">
    <property type="entry name" value="D_2_HYDROXYACID_DH_1"/>
    <property type="match status" value="1"/>
</dbReference>
<dbReference type="CDD" id="cd05301">
    <property type="entry name" value="GDH"/>
    <property type="match status" value="1"/>
</dbReference>
<evidence type="ECO:0000256" key="5">
    <source>
        <dbReference type="ARBA" id="ARBA00061278"/>
    </source>
</evidence>
<dbReference type="EC" id="1.1.1.79" evidence="6"/>
<dbReference type="InterPro" id="IPR006139">
    <property type="entry name" value="D-isomer_2_OHA_DH_cat_dom"/>
</dbReference>
<evidence type="ECO:0000256" key="8">
    <source>
        <dbReference type="ARBA" id="ARBA00073362"/>
    </source>
</evidence>
<evidence type="ECO:0000256" key="3">
    <source>
        <dbReference type="ARBA" id="ARBA00052239"/>
    </source>
</evidence>
<evidence type="ECO:0000259" key="11">
    <source>
        <dbReference type="Pfam" id="PF02826"/>
    </source>
</evidence>
<comment type="catalytic activity">
    <reaction evidence="4">
        <text>glycolate + NADP(+) = glyoxylate + NADPH + H(+)</text>
        <dbReference type="Rhea" id="RHEA:10992"/>
        <dbReference type="ChEBI" id="CHEBI:15378"/>
        <dbReference type="ChEBI" id="CHEBI:29805"/>
        <dbReference type="ChEBI" id="CHEBI:36655"/>
        <dbReference type="ChEBI" id="CHEBI:57783"/>
        <dbReference type="ChEBI" id="CHEBI:58349"/>
        <dbReference type="EC" id="1.1.1.79"/>
    </reaction>
</comment>
<comment type="caution">
    <text evidence="12">The sequence shown here is derived from an EMBL/GenBank/DDBJ whole genome shotgun (WGS) entry which is preliminary data.</text>
</comment>
<evidence type="ECO:0000256" key="2">
    <source>
        <dbReference type="ARBA" id="ARBA00051801"/>
    </source>
</evidence>
<evidence type="ECO:0000256" key="6">
    <source>
        <dbReference type="ARBA" id="ARBA00066661"/>
    </source>
</evidence>
<comment type="catalytic activity">
    <reaction evidence="3">
        <text>(R)-glycerate + NADP(+) = 3-hydroxypyruvate + NADPH + H(+)</text>
        <dbReference type="Rhea" id="RHEA:18657"/>
        <dbReference type="ChEBI" id="CHEBI:15378"/>
        <dbReference type="ChEBI" id="CHEBI:16659"/>
        <dbReference type="ChEBI" id="CHEBI:17180"/>
        <dbReference type="ChEBI" id="CHEBI:57783"/>
        <dbReference type="ChEBI" id="CHEBI:58349"/>
        <dbReference type="EC" id="1.1.1.81"/>
    </reaction>
</comment>
<evidence type="ECO:0000313" key="13">
    <source>
        <dbReference type="Proteomes" id="UP000656813"/>
    </source>
</evidence>
<reference evidence="12" key="2">
    <citation type="submission" date="2020-09" db="EMBL/GenBank/DDBJ databases">
        <authorList>
            <person name="Sun Q."/>
            <person name="Zhou Y."/>
        </authorList>
    </citation>
    <scope>NUCLEOTIDE SEQUENCE</scope>
    <source>
        <strain evidence="12">CGMCC 1.12777</strain>
    </source>
</reference>
<comment type="catalytic activity">
    <reaction evidence="2">
        <text>(R)-glycerate + NAD(+) = 3-hydroxypyruvate + NADH + H(+)</text>
        <dbReference type="Rhea" id="RHEA:17905"/>
        <dbReference type="ChEBI" id="CHEBI:15378"/>
        <dbReference type="ChEBI" id="CHEBI:16659"/>
        <dbReference type="ChEBI" id="CHEBI:17180"/>
        <dbReference type="ChEBI" id="CHEBI:57540"/>
        <dbReference type="ChEBI" id="CHEBI:57945"/>
        <dbReference type="EC" id="1.1.1.81"/>
    </reaction>
</comment>
<organism evidence="12 13">
    <name type="scientific">Pullulanibacillus pueri</name>
    <dbReference type="NCBI Taxonomy" id="1437324"/>
    <lineage>
        <taxon>Bacteria</taxon>
        <taxon>Bacillati</taxon>
        <taxon>Bacillota</taxon>
        <taxon>Bacilli</taxon>
        <taxon>Bacillales</taxon>
        <taxon>Sporolactobacillaceae</taxon>
        <taxon>Pullulanibacillus</taxon>
    </lineage>
</organism>
<dbReference type="Proteomes" id="UP000656813">
    <property type="component" value="Unassembled WGS sequence"/>
</dbReference>
<gene>
    <name evidence="12" type="ORF">GCM10007096_04030</name>
</gene>
<dbReference type="InterPro" id="IPR006140">
    <property type="entry name" value="D-isomer_DH_NAD-bd"/>
</dbReference>
<feature type="domain" description="D-isomer specific 2-hydroxyacid dehydrogenase catalytic" evidence="10">
    <location>
        <begin position="6"/>
        <end position="320"/>
    </location>
</feature>
<comment type="similarity">
    <text evidence="5">Belongs to the D-isomer specific 2-hydroxyacid dehydrogenase family. GhrB subfamily.</text>
</comment>